<evidence type="ECO:0000313" key="1">
    <source>
        <dbReference type="EMBL" id="SFM21375.1"/>
    </source>
</evidence>
<evidence type="ECO:0000313" key="2">
    <source>
        <dbReference type="Proteomes" id="UP000198535"/>
    </source>
</evidence>
<reference evidence="2" key="1">
    <citation type="submission" date="2016-10" db="EMBL/GenBank/DDBJ databases">
        <authorList>
            <person name="Varghese N."/>
            <person name="Submissions S."/>
        </authorList>
    </citation>
    <scope>NUCLEOTIDE SEQUENCE [LARGE SCALE GENOMIC DNA]</scope>
    <source>
        <strain evidence="2">Mob M</strain>
    </source>
</reference>
<keyword evidence="2" id="KW-1185">Reference proteome</keyword>
<dbReference type="Proteomes" id="UP000198535">
    <property type="component" value="Unassembled WGS sequence"/>
</dbReference>
<name>A0A1I4P125_9EURY</name>
<accession>A0A1I4P125</accession>
<protein>
    <submittedName>
        <fullName evidence="1">Uncharacterized protein</fullName>
    </submittedName>
</protein>
<dbReference type="EMBL" id="FOUJ01000001">
    <property type="protein sequence ID" value="SFM21375.1"/>
    <property type="molecule type" value="Genomic_DNA"/>
</dbReference>
<proteinExistence type="predicted"/>
<gene>
    <name evidence="1" type="ORF">SAMN04488696_0388</name>
</gene>
<organism evidence="1 2">
    <name type="scientific">Methanolobus profundi</name>
    <dbReference type="NCBI Taxonomy" id="487685"/>
    <lineage>
        <taxon>Archaea</taxon>
        <taxon>Methanobacteriati</taxon>
        <taxon>Methanobacteriota</taxon>
        <taxon>Stenosarchaea group</taxon>
        <taxon>Methanomicrobia</taxon>
        <taxon>Methanosarcinales</taxon>
        <taxon>Methanosarcinaceae</taxon>
        <taxon>Methanolobus</taxon>
    </lineage>
</organism>
<sequence length="38" mass="4235">MLSEAAFMWILGNLTGYEDVVDTIVEDIADGISERNFV</sequence>
<dbReference type="AlphaFoldDB" id="A0A1I4P125"/>